<evidence type="ECO:0000256" key="5">
    <source>
        <dbReference type="SAM" id="Phobius"/>
    </source>
</evidence>
<keyword evidence="2 5" id="KW-0812">Transmembrane</keyword>
<comment type="subcellular location">
    <subcellularLocation>
        <location evidence="1">Membrane</location>
        <topology evidence="1">Multi-pass membrane protein</topology>
    </subcellularLocation>
</comment>
<proteinExistence type="predicted"/>
<accession>A0ABQ2KH70</accession>
<evidence type="ECO:0000256" key="4">
    <source>
        <dbReference type="ARBA" id="ARBA00023136"/>
    </source>
</evidence>
<evidence type="ECO:0000256" key="1">
    <source>
        <dbReference type="ARBA" id="ARBA00004141"/>
    </source>
</evidence>
<feature type="domain" description="Membrane transport protein MMPL" evidence="6">
    <location>
        <begin position="3"/>
        <end position="55"/>
    </location>
</feature>
<evidence type="ECO:0000313" key="7">
    <source>
        <dbReference type="EMBL" id="GGN81137.1"/>
    </source>
</evidence>
<keyword evidence="8" id="KW-1185">Reference proteome</keyword>
<dbReference type="Proteomes" id="UP000658127">
    <property type="component" value="Unassembled WGS sequence"/>
</dbReference>
<organism evidence="7 8">
    <name type="scientific">Nocardia rhizosphaerihabitans</name>
    <dbReference type="NCBI Taxonomy" id="1691570"/>
    <lineage>
        <taxon>Bacteria</taxon>
        <taxon>Bacillati</taxon>
        <taxon>Actinomycetota</taxon>
        <taxon>Actinomycetes</taxon>
        <taxon>Mycobacteriales</taxon>
        <taxon>Nocardiaceae</taxon>
        <taxon>Nocardia</taxon>
    </lineage>
</organism>
<evidence type="ECO:0000256" key="3">
    <source>
        <dbReference type="ARBA" id="ARBA00022989"/>
    </source>
</evidence>
<evidence type="ECO:0000256" key="2">
    <source>
        <dbReference type="ARBA" id="ARBA00022692"/>
    </source>
</evidence>
<evidence type="ECO:0000259" key="6">
    <source>
        <dbReference type="Pfam" id="PF03176"/>
    </source>
</evidence>
<comment type="caution">
    <text evidence="7">The sequence shown here is derived from an EMBL/GenBank/DDBJ whole genome shotgun (WGS) entry which is preliminary data.</text>
</comment>
<keyword evidence="3 5" id="KW-1133">Transmembrane helix</keyword>
<evidence type="ECO:0000313" key="8">
    <source>
        <dbReference type="Proteomes" id="UP000658127"/>
    </source>
</evidence>
<dbReference type="EMBL" id="BMNE01000003">
    <property type="protein sequence ID" value="GGN81137.1"/>
    <property type="molecule type" value="Genomic_DNA"/>
</dbReference>
<feature type="transmembrane region" description="Helical" evidence="5">
    <location>
        <begin position="25"/>
        <end position="51"/>
    </location>
</feature>
<sequence length="74" mass="7771">MWSDFNKANHEAMITAELFSWPVTLAIMVLAFGSLVAAGPPLLLTVAGLVASAGGYGRWPSGSCWPSASCSSRR</sequence>
<gene>
    <name evidence="7" type="ORF">GCM10011610_31230</name>
</gene>
<dbReference type="InterPro" id="IPR004869">
    <property type="entry name" value="MMPL_dom"/>
</dbReference>
<reference evidence="8" key="1">
    <citation type="journal article" date="2019" name="Int. J. Syst. Evol. Microbiol.">
        <title>The Global Catalogue of Microorganisms (GCM) 10K type strain sequencing project: providing services to taxonomists for standard genome sequencing and annotation.</title>
        <authorList>
            <consortium name="The Broad Institute Genomics Platform"/>
            <consortium name="The Broad Institute Genome Sequencing Center for Infectious Disease"/>
            <person name="Wu L."/>
            <person name="Ma J."/>
        </authorList>
    </citation>
    <scope>NUCLEOTIDE SEQUENCE [LARGE SCALE GENOMIC DNA]</scope>
    <source>
        <strain evidence="8">CGMCC 4.7329</strain>
    </source>
</reference>
<keyword evidence="4 5" id="KW-0472">Membrane</keyword>
<name>A0ABQ2KH70_9NOCA</name>
<protein>
    <recommendedName>
        <fullName evidence="6">Membrane transport protein MMPL domain-containing protein</fullName>
    </recommendedName>
</protein>
<dbReference type="Pfam" id="PF03176">
    <property type="entry name" value="MMPL"/>
    <property type="match status" value="1"/>
</dbReference>